<dbReference type="InterPro" id="IPR028994">
    <property type="entry name" value="Integrin_alpha_N"/>
</dbReference>
<protein>
    <submittedName>
        <fullName evidence="3">Repeat domain-containing protein</fullName>
    </submittedName>
</protein>
<dbReference type="SUPFAM" id="SSF69318">
    <property type="entry name" value="Integrin alpha N-terminal domain"/>
    <property type="match status" value="3"/>
</dbReference>
<dbReference type="Pfam" id="PF13517">
    <property type="entry name" value="FG-GAP_3"/>
    <property type="match status" value="6"/>
</dbReference>
<organism evidence="3 4">
    <name type="scientific">Pricia antarctica</name>
    <dbReference type="NCBI Taxonomy" id="641691"/>
    <lineage>
        <taxon>Bacteria</taxon>
        <taxon>Pseudomonadati</taxon>
        <taxon>Bacteroidota</taxon>
        <taxon>Flavobacteriia</taxon>
        <taxon>Flavobacteriales</taxon>
        <taxon>Flavobacteriaceae</taxon>
        <taxon>Pricia</taxon>
    </lineage>
</organism>
<dbReference type="Proteomes" id="UP000199109">
    <property type="component" value="Unassembled WGS sequence"/>
</dbReference>
<dbReference type="OrthoDB" id="9816120at2"/>
<dbReference type="PANTHER" id="PTHR16026:SF0">
    <property type="entry name" value="CARTILAGE ACIDIC PROTEIN 1"/>
    <property type="match status" value="1"/>
</dbReference>
<keyword evidence="4" id="KW-1185">Reference proteome</keyword>
<evidence type="ECO:0000313" key="3">
    <source>
        <dbReference type="EMBL" id="SDE73612.1"/>
    </source>
</evidence>
<dbReference type="Gene3D" id="2.130.10.130">
    <property type="entry name" value="Integrin alpha, N-terminal"/>
    <property type="match status" value="4"/>
</dbReference>
<gene>
    <name evidence="3" type="ORF">SAMN05421636_10759</name>
</gene>
<sequence>MRTILKLCLLITLIYSCQQEDDNKQFTLLSPKTTGINFKNLVQETEEFNVLTYGYLYNGGGVSIGDINNDSLPDIYFTGNMVGSHLYLNKGNFEFVEIAKEAGVFAAGLWNTGTTMADVNADGLLDIYVCRSAAPNPSKRKNLLFINNGPSAESGQVSFTEKASEYGIDDTGYSTQATFFDYDKDGDLDLYVLNHSTQEFAGFGHITASLKNKKNPSFSDKLYRNDNGKFTDVSEAAGLISNVLGFGLGLAISDINDDGWLDIYISNDYNEQDYLYINNQDGTFSENLEHFIGHTSLFSMGSDIADINNDGYTDIMTLDMLPEGNIRQKMVSGPDNYDKYQLLVQSGFYNQTMRNMLQLNNKGQSFSEIGQFSGISNTDWSWASLFADLDNDGFKDVFITNGYKRDYTNMDFMNFAVQEKLKENKTGKQTAITELLKNIPSTIEENYTYHNNGDLTFTKVNSAWGLDQKSLSNGAAYGDLDNDGDLDLVVNNIESAAFVYRNNTEKFTDNHYLKIQLKGDGKNTFGIGSKVTVHNGGQKLVQELIPTRGYQSSVDYTLVFGLSDAKQVDSLTVLWPDTRKQTLTNVKTNQTLLVQQSESKKVRNKEAQNTVEASNQIYFKDVSQDSLIPYIHIEDNYTDFKREQLLPHKLSTQGPKLTKGDVNGDGLDDIFIGGAKGSPGEVLLQTKKGEFKTTREAFDADSGSEDIDALFFDADNDGDLDLYVVSGSNEFEIDAPELQDRLYFNNGKGGFKNNPTSLPPMAVSGSCVTANDFDNDGDQDLFVGGRGIPGQYPIATRSYILKNDGNGNFKDITASVSAALESPGMVTDAIWTDFNGDGKADLMLVGEFMAIRAFENTGGRLTELNVNSGLTDSQGWWNRIAQGDFDNDGDMDYIVGNFGLNSQLKASPDEPVQMYYKDFDGNGSLDPIMTSYIMGESYPVFSKDDLLGQLSGLKRKYVNYSDYADEKITDIFTSEELSDAKILKAKNFATSYIENLGNNKFKVSPLPAPAQFSPIYGILAQDFNTDGNLDVILAGNFFGTRVKYGRYDANKGLLLLGNGKGNFEPVSTQESGLNIDGEIRDISSIQMADGKQLLLFARNDEGVKTYEVK</sequence>
<dbReference type="Pfam" id="PF07593">
    <property type="entry name" value="UnbV_ASPIC"/>
    <property type="match status" value="1"/>
</dbReference>
<dbReference type="AlphaFoldDB" id="A0A1G7FCJ9"/>
<accession>A0A1G7FCJ9</accession>
<reference evidence="3 4" key="1">
    <citation type="submission" date="2016-10" db="EMBL/GenBank/DDBJ databases">
        <authorList>
            <person name="de Groot N.N."/>
        </authorList>
    </citation>
    <scope>NUCLEOTIDE SEQUENCE [LARGE SCALE GENOMIC DNA]</scope>
    <source>
        <strain evidence="3 4">DSM 23421</strain>
    </source>
</reference>
<evidence type="ECO:0000313" key="4">
    <source>
        <dbReference type="Proteomes" id="UP000199109"/>
    </source>
</evidence>
<name>A0A1G7FCJ9_9FLAO</name>
<dbReference type="PROSITE" id="PS51257">
    <property type="entry name" value="PROKAR_LIPOPROTEIN"/>
    <property type="match status" value="1"/>
</dbReference>
<keyword evidence="1" id="KW-0732">Signal</keyword>
<dbReference type="STRING" id="641691.SAMN05421636_10759"/>
<dbReference type="InterPro" id="IPR013517">
    <property type="entry name" value="FG-GAP"/>
</dbReference>
<evidence type="ECO:0000259" key="2">
    <source>
        <dbReference type="Pfam" id="PF07593"/>
    </source>
</evidence>
<feature type="domain" description="ASPIC/UnbV" evidence="2">
    <location>
        <begin position="526"/>
        <end position="592"/>
    </location>
</feature>
<evidence type="ECO:0000256" key="1">
    <source>
        <dbReference type="ARBA" id="ARBA00022729"/>
    </source>
</evidence>
<dbReference type="EMBL" id="FNAO01000007">
    <property type="protein sequence ID" value="SDE73612.1"/>
    <property type="molecule type" value="Genomic_DNA"/>
</dbReference>
<dbReference type="PANTHER" id="PTHR16026">
    <property type="entry name" value="CARTILAGE ACIDIC PROTEIN 1"/>
    <property type="match status" value="1"/>
</dbReference>
<proteinExistence type="predicted"/>
<dbReference type="RefSeq" id="WP_091870082.1">
    <property type="nucleotide sequence ID" value="NZ_FNAO01000007.1"/>
</dbReference>
<dbReference type="InterPro" id="IPR011519">
    <property type="entry name" value="UnbV_ASPIC"/>
</dbReference>
<dbReference type="InterPro" id="IPR027039">
    <property type="entry name" value="Crtac1"/>
</dbReference>